<dbReference type="Proteomes" id="UP000250299">
    <property type="component" value="Chromosome"/>
</dbReference>
<name>A0A2Z4RKE9_PSEPU</name>
<dbReference type="AlphaFoldDB" id="A0A2Z4RKE9"/>
<organism evidence="1 2">
    <name type="scientific">Pseudomonas putida</name>
    <name type="common">Arthrobacter siderocapsulatus</name>
    <dbReference type="NCBI Taxonomy" id="303"/>
    <lineage>
        <taxon>Bacteria</taxon>
        <taxon>Pseudomonadati</taxon>
        <taxon>Pseudomonadota</taxon>
        <taxon>Gammaproteobacteria</taxon>
        <taxon>Pseudomonadales</taxon>
        <taxon>Pseudomonadaceae</taxon>
        <taxon>Pseudomonas</taxon>
    </lineage>
</organism>
<proteinExistence type="predicted"/>
<dbReference type="OrthoDB" id="7033565at2"/>
<protein>
    <submittedName>
        <fullName evidence="1">Uncharacterized protein</fullName>
    </submittedName>
</protein>
<gene>
    <name evidence="1" type="ORF">DKY63_17640</name>
</gene>
<evidence type="ECO:0000313" key="2">
    <source>
        <dbReference type="Proteomes" id="UP000250299"/>
    </source>
</evidence>
<dbReference type="EMBL" id="CP029693">
    <property type="protein sequence ID" value="AWY41611.1"/>
    <property type="molecule type" value="Genomic_DNA"/>
</dbReference>
<sequence length="64" mass="6667">MGATQRCVYDMGRKRRIATLLNLAQNPCRSEPARDCGGSGGIDVGCAAVIASRLAPTGLCENLS</sequence>
<accession>A0A2Z4RKE9</accession>
<reference evidence="1 2" key="1">
    <citation type="submission" date="2018-05" db="EMBL/GenBank/DDBJ databases">
        <title>Whole genome sequence of Pseudomonas putida JBC17.</title>
        <authorList>
            <person name="Lee Y.H."/>
            <person name="David K."/>
        </authorList>
    </citation>
    <scope>NUCLEOTIDE SEQUENCE [LARGE SCALE GENOMIC DNA]</scope>
    <source>
        <strain evidence="1 2">JBC17</strain>
    </source>
</reference>
<evidence type="ECO:0000313" key="1">
    <source>
        <dbReference type="EMBL" id="AWY41611.1"/>
    </source>
</evidence>